<keyword evidence="3" id="KW-0804">Transcription</keyword>
<keyword evidence="7" id="KW-1185">Reference proteome</keyword>
<dbReference type="PROSITE" id="PS50977">
    <property type="entry name" value="HTH_TETR_2"/>
    <property type="match status" value="1"/>
</dbReference>
<protein>
    <recommendedName>
        <fullName evidence="5">HTH tetR-type domain-containing protein</fullName>
    </recommendedName>
</protein>
<dbReference type="InterPro" id="IPR009057">
    <property type="entry name" value="Homeodomain-like_sf"/>
</dbReference>
<dbReference type="Gene3D" id="1.10.10.60">
    <property type="entry name" value="Homeodomain-like"/>
    <property type="match status" value="1"/>
</dbReference>
<dbReference type="SUPFAM" id="SSF46689">
    <property type="entry name" value="Homeodomain-like"/>
    <property type="match status" value="1"/>
</dbReference>
<evidence type="ECO:0000313" key="7">
    <source>
        <dbReference type="Proteomes" id="UP000019050"/>
    </source>
</evidence>
<dbReference type="InterPro" id="IPR025996">
    <property type="entry name" value="MT1864/Rv1816-like_C"/>
</dbReference>
<dbReference type="EMBL" id="ACIN03000017">
    <property type="protein sequence ID" value="ESK64737.1"/>
    <property type="molecule type" value="Genomic_DNA"/>
</dbReference>
<evidence type="ECO:0000256" key="2">
    <source>
        <dbReference type="ARBA" id="ARBA00023125"/>
    </source>
</evidence>
<keyword evidence="2 4" id="KW-0238">DNA-binding</keyword>
<dbReference type="GO" id="GO:0003677">
    <property type="term" value="F:DNA binding"/>
    <property type="evidence" value="ECO:0007669"/>
    <property type="project" value="UniProtKB-UniRule"/>
</dbReference>
<organism evidence="6 7">
    <name type="scientific">Abiotrophia defectiva ATCC 49176</name>
    <dbReference type="NCBI Taxonomy" id="592010"/>
    <lineage>
        <taxon>Bacteria</taxon>
        <taxon>Bacillati</taxon>
        <taxon>Bacillota</taxon>
        <taxon>Bacilli</taxon>
        <taxon>Lactobacillales</taxon>
        <taxon>Aerococcaceae</taxon>
        <taxon>Abiotrophia</taxon>
    </lineage>
</organism>
<dbReference type="InterPro" id="IPR001647">
    <property type="entry name" value="HTH_TetR"/>
</dbReference>
<comment type="caution">
    <text evidence="6">The sequence shown here is derived from an EMBL/GenBank/DDBJ whole genome shotgun (WGS) entry which is preliminary data.</text>
</comment>
<dbReference type="OrthoDB" id="71867at2"/>
<evidence type="ECO:0000256" key="4">
    <source>
        <dbReference type="PROSITE-ProRule" id="PRU00335"/>
    </source>
</evidence>
<feature type="domain" description="HTH tetR-type" evidence="5">
    <location>
        <begin position="5"/>
        <end position="65"/>
    </location>
</feature>
<accession>W1Q191</accession>
<dbReference type="AlphaFoldDB" id="W1Q191"/>
<evidence type="ECO:0000256" key="3">
    <source>
        <dbReference type="ARBA" id="ARBA00023163"/>
    </source>
</evidence>
<evidence type="ECO:0000259" key="5">
    <source>
        <dbReference type="PROSITE" id="PS50977"/>
    </source>
</evidence>
<dbReference type="eggNOG" id="COG1309">
    <property type="taxonomic scope" value="Bacteria"/>
</dbReference>
<dbReference type="HOGENOM" id="CLU_069356_43_2_9"/>
<dbReference type="InterPro" id="IPR036271">
    <property type="entry name" value="Tet_transcr_reg_TetR-rel_C_sf"/>
</dbReference>
<proteinExistence type="predicted"/>
<sequence length="195" mass="22418">MRRPSISLEQLVKIGSSLLNRKGLTEFALKDVAHEVGMRLLSLYNYIESREHLLMLIAEDTAKRFYQLLSTAAQEGDGTEKIRQVAEAYLNFAWDYPGEYELMQAPIFWCKSSAGPVFESIFELVRQLTGDWRLAPEVETHFYRSLRSYLHGYADIGRQQGFRRPQALESSAQFGLDLLLAGWQDYLAKQDSISR</sequence>
<feature type="DNA-binding region" description="H-T-H motif" evidence="4">
    <location>
        <begin position="28"/>
        <end position="47"/>
    </location>
</feature>
<dbReference type="Pfam" id="PF13305">
    <property type="entry name" value="TetR_C_33"/>
    <property type="match status" value="1"/>
</dbReference>
<evidence type="ECO:0000313" key="6">
    <source>
        <dbReference type="EMBL" id="ESK64737.1"/>
    </source>
</evidence>
<reference evidence="6" key="1">
    <citation type="submission" date="2013-06" db="EMBL/GenBank/DDBJ databases">
        <authorList>
            <person name="Weinstock G."/>
            <person name="Sodergren E."/>
            <person name="Clifton S."/>
            <person name="Fulton L."/>
            <person name="Fulton B."/>
            <person name="Courtney L."/>
            <person name="Fronick C."/>
            <person name="Harrison M."/>
            <person name="Strong C."/>
            <person name="Farmer C."/>
            <person name="Delahaunty K."/>
            <person name="Markovic C."/>
            <person name="Hall O."/>
            <person name="Minx P."/>
            <person name="Tomlinson C."/>
            <person name="Mitreva M."/>
            <person name="Nelson J."/>
            <person name="Hou S."/>
            <person name="Wollam A."/>
            <person name="Pepin K.H."/>
            <person name="Johnson M."/>
            <person name="Bhonagiri V."/>
            <person name="Nash W.E."/>
            <person name="Warren W."/>
            <person name="Chinwalla A."/>
            <person name="Mardis E.R."/>
            <person name="Wilson R.K."/>
        </authorList>
    </citation>
    <scope>NUCLEOTIDE SEQUENCE [LARGE SCALE GENOMIC DNA]</scope>
    <source>
        <strain evidence="6">ATCC 49176</strain>
    </source>
</reference>
<dbReference type="Gene3D" id="1.10.357.10">
    <property type="entry name" value="Tetracycline Repressor, domain 2"/>
    <property type="match status" value="1"/>
</dbReference>
<gene>
    <name evidence="6" type="ORF">GCWU000182_001921</name>
</gene>
<name>W1Q191_ABIDE</name>
<dbReference type="Proteomes" id="UP000019050">
    <property type="component" value="Unassembled WGS sequence"/>
</dbReference>
<keyword evidence="1" id="KW-0805">Transcription regulation</keyword>
<dbReference type="STRING" id="592010.GCWU000182_001921"/>
<dbReference type="SUPFAM" id="SSF48498">
    <property type="entry name" value="Tetracyclin repressor-like, C-terminal domain"/>
    <property type="match status" value="1"/>
</dbReference>
<evidence type="ECO:0000256" key="1">
    <source>
        <dbReference type="ARBA" id="ARBA00023015"/>
    </source>
</evidence>